<keyword evidence="7" id="KW-1185">Reference proteome</keyword>
<dbReference type="InterPro" id="IPR012959">
    <property type="entry name" value="CPL_dom"/>
</dbReference>
<evidence type="ECO:0000256" key="2">
    <source>
        <dbReference type="ARBA" id="ARBA00022884"/>
    </source>
</evidence>
<feature type="repeat" description="Pumilio" evidence="3">
    <location>
        <begin position="288"/>
        <end position="323"/>
    </location>
</feature>
<dbReference type="InterPro" id="IPR040059">
    <property type="entry name" value="PUM3"/>
</dbReference>
<dbReference type="PROSITE" id="PS50303">
    <property type="entry name" value="PUM_HD"/>
    <property type="match status" value="1"/>
</dbReference>
<proteinExistence type="predicted"/>
<protein>
    <recommendedName>
        <fullName evidence="5">PUM-HD domain-containing protein</fullName>
    </recommendedName>
</protein>
<reference evidence="6" key="1">
    <citation type="submission" date="2021-03" db="EMBL/GenBank/DDBJ databases">
        <authorList>
            <person name="Tran Van P."/>
        </authorList>
    </citation>
    <scope>NUCLEOTIDE SEQUENCE</scope>
</reference>
<accession>A0ABN7NQ82</accession>
<dbReference type="Gene3D" id="1.25.10.10">
    <property type="entry name" value="Leucine-rich Repeat Variant"/>
    <property type="match status" value="2"/>
</dbReference>
<evidence type="ECO:0000313" key="7">
    <source>
        <dbReference type="Proteomes" id="UP001153148"/>
    </source>
</evidence>
<dbReference type="InterPro" id="IPR016024">
    <property type="entry name" value="ARM-type_fold"/>
</dbReference>
<dbReference type="InterPro" id="IPR033133">
    <property type="entry name" value="PUM-HD"/>
</dbReference>
<dbReference type="SUPFAM" id="SSF48371">
    <property type="entry name" value="ARM repeat"/>
    <property type="match status" value="1"/>
</dbReference>
<sequence>MMGEIFVGATNPPKQEIAGATDPPKQSSIKLDHLSKSLSNKKRKAKTTLMVANTNEDETNSSKESLKKKIKYEKPSLNVNSRASPLNKEKLSKKVDEENEDEVVIETKKSVVKKVGKFEKQSSLSNKLNISEKAGQNNEVEGIIKSKKNMTKKLTNFEKLTNEEIAAVLESKKATSSRPSNGQFSKNKTKVVAKPNWAKLKEEKKKLKLHRKKERYSIFERTIQAKKLWEKVRLSKCPLTERETLISEMYDLLKDHMVEVVHSHDMGRVIQWLLKLGSEKIRDRITEELKQSLVELIQLKYAHFCVKRMLKYGSKKSQQCVIQSFYGNVVKLMRHKLAAPVVELAYSTWATNEQKAALRQEFYGSMYKVDKDPKIHCLANVFESLPDFKTSTLETTKSNIMKVLDKKSSTSSLMHTVIFDYLNHCSKEDRMTMLEQLRGSILELLTTKEGAHIAVMCLRDGSNKDRKLCVKSLKSHVKDIAKSEHGHLVLLAMFDCIDDTVLLKKALFPELVSNITEIAADGHGRRVILYLVAHRDSHYFHPAGLGILKQGDETEFSKKDANVRRAELLNGISDDLLKTIEKTPEVWLSNCSITIVTLAALKYGKGPNLKKAFQAITLYISDPLSMIKEDDKTYLPIEHSGVHFLLKKLIQFDRERDPEDCFSSVLVSSLEETTFQWWIRYNRGCFLIVKLIELGVETVQAKIKQMFSSKTKQLLKAQQSTGEKRCESLSATLSPTTCIVQGQKNMLYSSAVMWWRLEGEIPGLEWGTHAAGG</sequence>
<evidence type="ECO:0000256" key="3">
    <source>
        <dbReference type="PROSITE-ProRule" id="PRU00317"/>
    </source>
</evidence>
<evidence type="ECO:0000256" key="4">
    <source>
        <dbReference type="SAM" id="MobiDB-lite"/>
    </source>
</evidence>
<dbReference type="Pfam" id="PF08144">
    <property type="entry name" value="CPL"/>
    <property type="match status" value="1"/>
</dbReference>
<dbReference type="EMBL" id="CAJPIN010006111">
    <property type="protein sequence ID" value="CAG2057823.1"/>
    <property type="molecule type" value="Genomic_DNA"/>
</dbReference>
<name>A0ABN7NQ82_TIMPD</name>
<feature type="region of interest" description="Disordered" evidence="4">
    <location>
        <begin position="1"/>
        <end position="102"/>
    </location>
</feature>
<evidence type="ECO:0000313" key="6">
    <source>
        <dbReference type="EMBL" id="CAG2057823.1"/>
    </source>
</evidence>
<feature type="domain" description="PUM-HD" evidence="5">
    <location>
        <begin position="224"/>
        <end position="580"/>
    </location>
</feature>
<keyword evidence="1" id="KW-0677">Repeat</keyword>
<dbReference type="InterPro" id="IPR001313">
    <property type="entry name" value="Pumilio_RNA-bd_rpt"/>
</dbReference>
<evidence type="ECO:0000259" key="5">
    <source>
        <dbReference type="PROSITE" id="PS50303"/>
    </source>
</evidence>
<dbReference type="PROSITE" id="PS50302">
    <property type="entry name" value="PUM"/>
    <property type="match status" value="1"/>
</dbReference>
<dbReference type="InterPro" id="IPR011989">
    <property type="entry name" value="ARM-like"/>
</dbReference>
<keyword evidence="2" id="KW-0694">RNA-binding</keyword>
<evidence type="ECO:0000256" key="1">
    <source>
        <dbReference type="ARBA" id="ARBA00022737"/>
    </source>
</evidence>
<dbReference type="PANTHER" id="PTHR13389:SF0">
    <property type="entry name" value="PUMILIO HOMOLOG 3"/>
    <property type="match status" value="1"/>
</dbReference>
<dbReference type="SMART" id="SM00025">
    <property type="entry name" value="Pumilio"/>
    <property type="match status" value="6"/>
</dbReference>
<dbReference type="PANTHER" id="PTHR13389">
    <property type="entry name" value="PUMILIO HOMOLOG 3"/>
    <property type="match status" value="1"/>
</dbReference>
<gene>
    <name evidence="6" type="ORF">TPAB3V08_LOCUS4798</name>
</gene>
<organism evidence="6 7">
    <name type="scientific">Timema podura</name>
    <name type="common">Walking stick</name>
    <dbReference type="NCBI Taxonomy" id="61482"/>
    <lineage>
        <taxon>Eukaryota</taxon>
        <taxon>Metazoa</taxon>
        <taxon>Ecdysozoa</taxon>
        <taxon>Arthropoda</taxon>
        <taxon>Hexapoda</taxon>
        <taxon>Insecta</taxon>
        <taxon>Pterygota</taxon>
        <taxon>Neoptera</taxon>
        <taxon>Polyneoptera</taxon>
        <taxon>Phasmatodea</taxon>
        <taxon>Timematodea</taxon>
        <taxon>Timematoidea</taxon>
        <taxon>Timematidae</taxon>
        <taxon>Timema</taxon>
    </lineage>
</organism>
<comment type="caution">
    <text evidence="6">The sequence shown here is derived from an EMBL/GenBank/DDBJ whole genome shotgun (WGS) entry which is preliminary data.</text>
</comment>
<feature type="compositionally biased region" description="Basic and acidic residues" evidence="4">
    <location>
        <begin position="87"/>
        <end position="96"/>
    </location>
</feature>
<dbReference type="Proteomes" id="UP001153148">
    <property type="component" value="Unassembled WGS sequence"/>
</dbReference>